<evidence type="ECO:0000259" key="9">
    <source>
        <dbReference type="Pfam" id="PF10744"/>
    </source>
</evidence>
<comment type="subcellular location">
    <subcellularLocation>
        <location evidence="1 7">Nucleus</location>
    </subcellularLocation>
</comment>
<feature type="region of interest" description="Disordered" evidence="8">
    <location>
        <begin position="713"/>
        <end position="740"/>
    </location>
</feature>
<evidence type="ECO:0000256" key="6">
    <source>
        <dbReference type="ARBA" id="ARBA00023242"/>
    </source>
</evidence>
<feature type="domain" description="Mediator complex subunit Med1" evidence="9">
    <location>
        <begin position="165"/>
        <end position="607"/>
    </location>
</feature>
<protein>
    <recommendedName>
        <fullName evidence="7">Mediator of RNA polymerase II transcription subunit 1</fullName>
    </recommendedName>
    <alternativeName>
        <fullName evidence="7">Mediator complex subunit 1</fullName>
    </alternativeName>
</protein>
<keyword evidence="6 7" id="KW-0539">Nucleus</keyword>
<feature type="region of interest" description="Disordered" evidence="8">
    <location>
        <begin position="657"/>
        <end position="681"/>
    </location>
</feature>
<sequence length="850" mass="89299">MSTPTNHPARHPPQAPNAAATPSQQQHLGAFSSPAPRSVPSPAAQRSTQQAGKSPFNTTSGASGSAMAASASQNHPSSKTLIGSSPAAATGGGGGGGAGSSGAGAISFDSPGALNIGLNALAGLEGGVGMGISMSGMSGLGLGMGLTSSMGGRPDDTEQRKRLEAIIATLRARPGRVSREGMERLARQLGLSSEVMSDTYSVAGGAGEQQLLLAHTSFMLDITFRDAAVAGVTLQFGELSQGVQKHAASAAKVFKADLEPGPGEASINLSLDRFAKNLEKLARLDHLSIFKDAKPEVSCFEAIAGVYNSLQKLFEHEKKAAMHLFDVSKPHAHEKATREVLCKKSGRPRMNANSAVGLSLEYWMEKRLVFQKPDKKESGAEDTSMDVDDEGDQYDESANRIFSLTIECESSPAQLYPSMRVSDAWVSDAVEKPSDPNDLFGSPVIDWLDPPPTYAGGSEAAQNDPMALDGNSIGKLPNVRFVAKLNPPLVVPLSTAQNILTSVNVQMNQESLKWSTSLEALVLKPDDESTSGLTTDITKEYHNIRNVFVVDKNGKEQDRRHEATLYVNKAEVACVLDEIPFDHPRQLVQILPVLRQYAHLTSLLQSALQPSQSPADQLTQHGGNIPTPPPEKADGHQSTLPISIALAGIDPSGASSPILTVTYPRPSSSSASGQPTINTPIESLDDLLGGLSFSLPADAAAAAGTDVDMAMSGTESDLFGDGGSASDKKTSPALFDPSAPPPTITLAASILPNADVTIAAQDLLPELQHQDGGGDAGKTAKEEEVAGAEGEAGAVEKKAKTEEERRKEQEEEARRVRVLGRMGRALELCGDVGVWVEWVGDRIGGGEEGR</sequence>
<organism evidence="10 11">
    <name type="scientific">Lasiodiplodia theobromae</name>
    <dbReference type="NCBI Taxonomy" id="45133"/>
    <lineage>
        <taxon>Eukaryota</taxon>
        <taxon>Fungi</taxon>
        <taxon>Dikarya</taxon>
        <taxon>Ascomycota</taxon>
        <taxon>Pezizomycotina</taxon>
        <taxon>Dothideomycetes</taxon>
        <taxon>Dothideomycetes incertae sedis</taxon>
        <taxon>Botryosphaeriales</taxon>
        <taxon>Botryosphaeriaceae</taxon>
        <taxon>Lasiodiplodia</taxon>
    </lineage>
</organism>
<dbReference type="PANTHER" id="PTHR35041:SF4">
    <property type="entry name" value="MEDIATOR OF RNA POLYMERASE II TRANSCRIPTION SUBUNIT 1"/>
    <property type="match status" value="1"/>
</dbReference>
<proteinExistence type="inferred from homology"/>
<comment type="similarity">
    <text evidence="2 7">Belongs to the Mediator complex subunit 1 family.</text>
</comment>
<feature type="region of interest" description="Disordered" evidence="8">
    <location>
        <begin position="608"/>
        <end position="637"/>
    </location>
</feature>
<accession>A0A5N5CVL1</accession>
<dbReference type="OrthoDB" id="5310959at2759"/>
<dbReference type="AlphaFoldDB" id="A0A5N5CVL1"/>
<name>A0A5N5CVL1_9PEZI</name>
<comment type="caution">
    <text evidence="10">The sequence shown here is derived from an EMBL/GenBank/DDBJ whole genome shotgun (WGS) entry which is preliminary data.</text>
</comment>
<evidence type="ECO:0000256" key="3">
    <source>
        <dbReference type="ARBA" id="ARBA00023015"/>
    </source>
</evidence>
<dbReference type="EMBL" id="VCHE01000199">
    <property type="protein sequence ID" value="KAB2569362.1"/>
    <property type="molecule type" value="Genomic_DNA"/>
</dbReference>
<gene>
    <name evidence="10" type="ORF">DBV05_g11954</name>
</gene>
<evidence type="ECO:0000256" key="5">
    <source>
        <dbReference type="ARBA" id="ARBA00023163"/>
    </source>
</evidence>
<evidence type="ECO:0000313" key="11">
    <source>
        <dbReference type="Proteomes" id="UP000325902"/>
    </source>
</evidence>
<evidence type="ECO:0000256" key="7">
    <source>
        <dbReference type="RuleBase" id="RU364059"/>
    </source>
</evidence>
<feature type="region of interest" description="Disordered" evidence="8">
    <location>
        <begin position="767"/>
        <end position="816"/>
    </location>
</feature>
<feature type="compositionally biased region" description="Gly residues" evidence="8">
    <location>
        <begin position="90"/>
        <end position="100"/>
    </location>
</feature>
<evidence type="ECO:0000256" key="2">
    <source>
        <dbReference type="ARBA" id="ARBA00006210"/>
    </source>
</evidence>
<feature type="region of interest" description="Disordered" evidence="8">
    <location>
        <begin position="1"/>
        <end position="100"/>
    </location>
</feature>
<evidence type="ECO:0000256" key="4">
    <source>
        <dbReference type="ARBA" id="ARBA00023159"/>
    </source>
</evidence>
<feature type="compositionally biased region" description="Acidic residues" evidence="8">
    <location>
        <begin position="383"/>
        <end position="392"/>
    </location>
</feature>
<feature type="compositionally biased region" description="Basic and acidic residues" evidence="8">
    <location>
        <begin position="794"/>
        <end position="815"/>
    </location>
</feature>
<comment type="function">
    <text evidence="7">Component of the Mediator complex, a coactivator involved in the regulated transcription of nearly all RNA polymerase II-dependent genes. Mediator functions as a bridge to convey information from gene-specific regulatory proteins to the basal RNA polymerase II transcription machinery. Mediator is recruited to promoters by direct interactions with regulatory proteins and serves as a scaffold for the assembly of a functional preinitiation complex with RNA polymerase II and the general transcription factors.</text>
</comment>
<feature type="compositionally biased region" description="Polar residues" evidence="8">
    <location>
        <begin position="45"/>
        <end position="59"/>
    </location>
</feature>
<feature type="region of interest" description="Disordered" evidence="8">
    <location>
        <begin position="373"/>
        <end position="392"/>
    </location>
</feature>
<dbReference type="Proteomes" id="UP000325902">
    <property type="component" value="Unassembled WGS sequence"/>
</dbReference>
<evidence type="ECO:0000256" key="8">
    <source>
        <dbReference type="SAM" id="MobiDB-lite"/>
    </source>
</evidence>
<keyword evidence="4 7" id="KW-0010">Activator</keyword>
<feature type="compositionally biased region" description="Polar residues" evidence="8">
    <location>
        <begin position="73"/>
        <end position="82"/>
    </location>
</feature>
<dbReference type="GO" id="GO:0003712">
    <property type="term" value="F:transcription coregulator activity"/>
    <property type="evidence" value="ECO:0007669"/>
    <property type="project" value="InterPro"/>
</dbReference>
<dbReference type="Pfam" id="PF10744">
    <property type="entry name" value="Med1"/>
    <property type="match status" value="1"/>
</dbReference>
<evidence type="ECO:0000313" key="10">
    <source>
        <dbReference type="EMBL" id="KAB2569362.1"/>
    </source>
</evidence>
<dbReference type="PANTHER" id="PTHR35041">
    <property type="entry name" value="MEDIATOR OF RNA POLYMERASE II TRANSCRIPTION SUBUNIT 1"/>
    <property type="match status" value="1"/>
</dbReference>
<keyword evidence="3 7" id="KW-0805">Transcription regulation</keyword>
<reference evidence="10 11" key="1">
    <citation type="journal article" date="2019" name="Sci. Rep.">
        <title>A multi-omics analysis of the grapevine pathogen Lasiodiplodia theobromae reveals that temperature affects the expression of virulence- and pathogenicity-related genes.</title>
        <authorList>
            <person name="Felix C."/>
            <person name="Meneses R."/>
            <person name="Goncalves M.F.M."/>
            <person name="Tilleman L."/>
            <person name="Duarte A.S."/>
            <person name="Jorrin-Novo J.V."/>
            <person name="Van de Peer Y."/>
            <person name="Deforce D."/>
            <person name="Van Nieuwerburgh F."/>
            <person name="Esteves A.C."/>
            <person name="Alves A."/>
        </authorList>
    </citation>
    <scope>NUCLEOTIDE SEQUENCE [LARGE SCALE GENOMIC DNA]</scope>
    <source>
        <strain evidence="10 11">LA-SOL3</strain>
    </source>
</reference>
<evidence type="ECO:0000256" key="1">
    <source>
        <dbReference type="ARBA" id="ARBA00004123"/>
    </source>
</evidence>
<keyword evidence="11" id="KW-1185">Reference proteome</keyword>
<keyword evidence="5 7" id="KW-0804">Transcription</keyword>
<feature type="compositionally biased region" description="Low complexity" evidence="8">
    <location>
        <begin position="30"/>
        <end position="44"/>
    </location>
</feature>
<dbReference type="GO" id="GO:0045944">
    <property type="term" value="P:positive regulation of transcription by RNA polymerase II"/>
    <property type="evidence" value="ECO:0007669"/>
    <property type="project" value="UniProtKB-ARBA"/>
</dbReference>
<dbReference type="InterPro" id="IPR019680">
    <property type="entry name" value="Mediator_Med1"/>
</dbReference>
<dbReference type="GO" id="GO:0016592">
    <property type="term" value="C:mediator complex"/>
    <property type="evidence" value="ECO:0007669"/>
    <property type="project" value="InterPro"/>
</dbReference>
<feature type="compositionally biased region" description="Low complexity" evidence="8">
    <location>
        <begin position="60"/>
        <end position="72"/>
    </location>
</feature>